<protein>
    <submittedName>
        <fullName evidence="2">Uncharacterized protein</fullName>
    </submittedName>
</protein>
<dbReference type="PANTHER" id="PTHR14815:SF2">
    <property type="entry name" value="DDB1- AND CUL4-ASSOCIATED FACTOR 17"/>
    <property type="match status" value="1"/>
</dbReference>
<evidence type="ECO:0000313" key="3">
    <source>
        <dbReference type="Proteomes" id="UP000749559"/>
    </source>
</evidence>
<feature type="region of interest" description="Disordered" evidence="1">
    <location>
        <begin position="539"/>
        <end position="558"/>
    </location>
</feature>
<organism evidence="2 3">
    <name type="scientific">Owenia fusiformis</name>
    <name type="common">Polychaete worm</name>
    <dbReference type="NCBI Taxonomy" id="6347"/>
    <lineage>
        <taxon>Eukaryota</taxon>
        <taxon>Metazoa</taxon>
        <taxon>Spiralia</taxon>
        <taxon>Lophotrochozoa</taxon>
        <taxon>Annelida</taxon>
        <taxon>Polychaeta</taxon>
        <taxon>Sedentaria</taxon>
        <taxon>Canalipalpata</taxon>
        <taxon>Sabellida</taxon>
        <taxon>Oweniida</taxon>
        <taxon>Oweniidae</taxon>
        <taxon>Owenia</taxon>
    </lineage>
</organism>
<feature type="compositionally biased region" description="Low complexity" evidence="1">
    <location>
        <begin position="548"/>
        <end position="558"/>
    </location>
</feature>
<dbReference type="InterPro" id="IPR031620">
    <property type="entry name" value="DCAF17"/>
</dbReference>
<sequence length="558" mass="63992">MFSDPHLRGVGRVNVTSSLGKREINTRWSCRHNQKIVKRIICQTHCSYRKVWKTQSKQRIITEMSKLYMNNYKTCFHIHGVNGIPSKAYNMPAVPASKKIEDCLVCATSLERTDLNHHGYKSCLVVVTADRWLRRYDMNTGRMLEEVYIGPNIKFKYLAWDREQERLVIKSTHSNLSQAERQAGVVKDVLMTMGVFHIFPLEFLAMFQVRKSIFGKSITDAMLFGGLLLVMSKSDVIKIYSFDDILEQFKEFNAPLGNDSTHYEGHAGRHPHGLPVNVTIKDCPPVLFEVQSSQFSFTIGANPYHFIITPVRTRGIFEVHTLKTKKKVLNGHLDMDSSDLDKAFFHPDETSRIIHTGDTSFQMLQVRPVSERSEEYELRPTFSIDVSHKICDAIPHMNGISSGPQELLLKSSLGPAPPVRSSSGRCIKMKASVYSDFLVNESPHQKLHSVDYEYDLDLLIVTVYDVAGDFKGYVHFHDNYTGDLIKEVQLQETWEEHCEHTIEVDMDTIVHTVKSADSGKYICYIYKAQRHIDDLNIHKKRSKRNSRQSRSNSLQRVS</sequence>
<dbReference type="AlphaFoldDB" id="A0A8J1UDY2"/>
<keyword evidence="3" id="KW-1185">Reference proteome</keyword>
<dbReference type="Pfam" id="PF15802">
    <property type="entry name" value="DCAF17"/>
    <property type="match status" value="2"/>
</dbReference>
<dbReference type="GO" id="GO:0016567">
    <property type="term" value="P:protein ubiquitination"/>
    <property type="evidence" value="ECO:0007669"/>
    <property type="project" value="InterPro"/>
</dbReference>
<proteinExistence type="predicted"/>
<gene>
    <name evidence="2" type="ORF">OFUS_LOCUS898</name>
</gene>
<dbReference type="Proteomes" id="UP000749559">
    <property type="component" value="Unassembled WGS sequence"/>
</dbReference>
<evidence type="ECO:0000256" key="1">
    <source>
        <dbReference type="SAM" id="MobiDB-lite"/>
    </source>
</evidence>
<accession>A0A8J1UDY2</accession>
<dbReference type="OrthoDB" id="9971789at2759"/>
<name>A0A8J1UDY2_OWEFU</name>
<dbReference type="GO" id="GO:0080008">
    <property type="term" value="C:Cul4-RING E3 ubiquitin ligase complex"/>
    <property type="evidence" value="ECO:0007669"/>
    <property type="project" value="TreeGrafter"/>
</dbReference>
<comment type="caution">
    <text evidence="2">The sequence shown here is derived from an EMBL/GenBank/DDBJ whole genome shotgun (WGS) entry which is preliminary data.</text>
</comment>
<reference evidence="2" key="1">
    <citation type="submission" date="2022-03" db="EMBL/GenBank/DDBJ databases">
        <authorList>
            <person name="Martin C."/>
        </authorList>
    </citation>
    <scope>NUCLEOTIDE SEQUENCE</scope>
</reference>
<dbReference type="PANTHER" id="PTHR14815">
    <property type="entry name" value="DDB1- AND CUL4-ASSOCIATED FACTOR 17"/>
    <property type="match status" value="1"/>
</dbReference>
<evidence type="ECO:0000313" key="2">
    <source>
        <dbReference type="EMBL" id="CAH1773279.1"/>
    </source>
</evidence>
<dbReference type="EMBL" id="CAIIXF020000001">
    <property type="protein sequence ID" value="CAH1773279.1"/>
    <property type="molecule type" value="Genomic_DNA"/>
</dbReference>